<dbReference type="InterPro" id="IPR005158">
    <property type="entry name" value="BTAD"/>
</dbReference>
<dbReference type="Proteomes" id="UP000654471">
    <property type="component" value="Unassembled WGS sequence"/>
</dbReference>
<feature type="compositionally biased region" description="Low complexity" evidence="2">
    <location>
        <begin position="1109"/>
        <end position="1121"/>
    </location>
</feature>
<evidence type="ECO:0000256" key="2">
    <source>
        <dbReference type="SAM" id="MobiDB-lite"/>
    </source>
</evidence>
<dbReference type="EMBL" id="BMRP01000048">
    <property type="protein sequence ID" value="GGU95328.1"/>
    <property type="molecule type" value="Genomic_DNA"/>
</dbReference>
<dbReference type="SMART" id="SM01043">
    <property type="entry name" value="BTAD"/>
    <property type="match status" value="1"/>
</dbReference>
<dbReference type="CDD" id="cd15831">
    <property type="entry name" value="BTAD"/>
    <property type="match status" value="1"/>
</dbReference>
<dbReference type="Gene3D" id="1.25.40.10">
    <property type="entry name" value="Tetratricopeptide repeat domain"/>
    <property type="match status" value="2"/>
</dbReference>
<feature type="domain" description="Bacterial transcriptional activator" evidence="3">
    <location>
        <begin position="78"/>
        <end position="220"/>
    </location>
</feature>
<protein>
    <submittedName>
        <fullName evidence="4">AfsR family transcriptional regulator</fullName>
    </submittedName>
</protein>
<keyword evidence="5" id="KW-1185">Reference proteome</keyword>
<dbReference type="PRINTS" id="PR00364">
    <property type="entry name" value="DISEASERSIST"/>
</dbReference>
<dbReference type="SUPFAM" id="SSF52540">
    <property type="entry name" value="P-loop containing nucleoside triphosphate hydrolases"/>
    <property type="match status" value="1"/>
</dbReference>
<name>A0ABQ2VKY8_9ACTN</name>
<evidence type="ECO:0000313" key="4">
    <source>
        <dbReference type="EMBL" id="GGU95328.1"/>
    </source>
</evidence>
<reference evidence="5" key="1">
    <citation type="journal article" date="2019" name="Int. J. Syst. Evol. Microbiol.">
        <title>The Global Catalogue of Microorganisms (GCM) 10K type strain sequencing project: providing services to taxonomists for standard genome sequencing and annotation.</title>
        <authorList>
            <consortium name="The Broad Institute Genomics Platform"/>
            <consortium name="The Broad Institute Genome Sequencing Center for Infectious Disease"/>
            <person name="Wu L."/>
            <person name="Ma J."/>
        </authorList>
    </citation>
    <scope>NUCLEOTIDE SEQUENCE [LARGE SCALE GENOMIC DNA]</scope>
    <source>
        <strain evidence="5">JCM 3399</strain>
    </source>
</reference>
<organism evidence="4 5">
    <name type="scientific">Streptomyces albospinus</name>
    <dbReference type="NCBI Taxonomy" id="285515"/>
    <lineage>
        <taxon>Bacteria</taxon>
        <taxon>Bacillati</taxon>
        <taxon>Actinomycetota</taxon>
        <taxon>Actinomycetes</taxon>
        <taxon>Kitasatosporales</taxon>
        <taxon>Streptomycetaceae</taxon>
        <taxon>Streptomyces</taxon>
    </lineage>
</organism>
<gene>
    <name evidence="4" type="ORF">GCM10010211_73100</name>
</gene>
<dbReference type="InterPro" id="IPR011990">
    <property type="entry name" value="TPR-like_helical_dom_sf"/>
</dbReference>
<dbReference type="InterPro" id="IPR049945">
    <property type="entry name" value="AAA_22"/>
</dbReference>
<evidence type="ECO:0000256" key="1">
    <source>
        <dbReference type="ARBA" id="ARBA00023012"/>
    </source>
</evidence>
<dbReference type="Gene3D" id="3.40.50.300">
    <property type="entry name" value="P-loop containing nucleotide triphosphate hydrolases"/>
    <property type="match status" value="1"/>
</dbReference>
<evidence type="ECO:0000313" key="5">
    <source>
        <dbReference type="Proteomes" id="UP000654471"/>
    </source>
</evidence>
<sequence length="1121" mass="119786">MPLGGPRLRALTAALALRAGRGVDVATLIDDVWAVDGPPQDAPAALQALVGRLRRALGKEAVASLPGAYRLAAAPDEVDLHRFARLVADGTRALQDGDPAAAAETLRAGLALWRGPALADLPDGASAARGPEALRLTALHRRIDADLALGRATELLPELRQLTADHPLDEPFRAQLIRALDAAGQSAAALAAYEDTRLALADRLGADPGPELRHLHARLLGRAGQSEGAPMDRRRTAAPGAPARSGNLRPRLNSFLGRESELTTLRQQLRSRRTRLITLTGPGGSGKTRLAEELAASLAADHPDGAWIAELAPLDAPEAVPGAVLSALGLRDTAVFGQALEPRTAGEHPDPAARIADHCADRRLLLVLDNCEHVIGAAAALADQLLRHCPQMTVLATSREPLGVPGETVRPLEPLRPAPAHQLFAERAAAVRPDFRATDETAAVDEICRRLDGLPLAIELAAARLRLLSARQIADRLDDRFRLLTSGSRTALPRQQTLRAVVDWSWELLDAPERALLRRLSAFAGGCTLAAAEAVCGDQEGADDVGGSDHAWGAGEAQGVLHLLGALVDKSLLLVDHRGAEPRYRMLETIHAYAKEQAAARPEERDRTHARHTAHYLRFVTDAGPRIRSADQLPWLARIEAELDNVRAVLHRALAARDAGTAQRLALAMGWFWWLRNYRTEGASWVKRIMALGPALEELGDTDPEFRAQTDLRLLLLFLLQDHDLDREFAAPEKRSLVDRLLTVYSRPHPGSARFPGLLWPFTAYFLGGYAEILPLLESAVATTRELGGDWELGVALLFRTHITIDLPGGLEPAEAARRELTALARRIGDRWLLAQAAAATGEVRQTCGRYEEARAAYEEALALTQELGAYTESPWILSRLAELHFAGGDLAATEKALIRAEEQAAEWHVQDPLACNHALRARMALLRGDPRAAHEECEAARAAGDLGTLPPQFTLMLAGLAARIATASGDAPHALRLCHDALSSGLTRYCPRPVVAAVVESAASALHGAGRPRDAARLLGAADTWRGQLPRPVPEEADVRRTAAALRAELNGATDGAHETLHAEGTHLTPADATALLASGPLLPETDAVPAPESDPAPTPAPAPDPAPASDAARAPGSDA</sequence>
<proteinExistence type="predicted"/>
<feature type="compositionally biased region" description="Pro residues" evidence="2">
    <location>
        <begin position="1094"/>
        <end position="1108"/>
    </location>
</feature>
<dbReference type="Pfam" id="PF13401">
    <property type="entry name" value="AAA_22"/>
    <property type="match status" value="1"/>
</dbReference>
<dbReference type="Gene3D" id="1.10.10.10">
    <property type="entry name" value="Winged helix-like DNA-binding domain superfamily/Winged helix DNA-binding domain"/>
    <property type="match status" value="1"/>
</dbReference>
<feature type="region of interest" description="Disordered" evidence="2">
    <location>
        <begin position="222"/>
        <end position="251"/>
    </location>
</feature>
<dbReference type="InterPro" id="IPR036388">
    <property type="entry name" value="WH-like_DNA-bd_sf"/>
</dbReference>
<accession>A0ABQ2VKY8</accession>
<dbReference type="PANTHER" id="PTHR47691">
    <property type="entry name" value="REGULATOR-RELATED"/>
    <property type="match status" value="1"/>
</dbReference>
<evidence type="ECO:0000259" key="3">
    <source>
        <dbReference type="SMART" id="SM01043"/>
    </source>
</evidence>
<dbReference type="InterPro" id="IPR027417">
    <property type="entry name" value="P-loop_NTPase"/>
</dbReference>
<feature type="region of interest" description="Disordered" evidence="2">
    <location>
        <begin position="1079"/>
        <end position="1121"/>
    </location>
</feature>
<dbReference type="PANTHER" id="PTHR47691:SF3">
    <property type="entry name" value="HTH-TYPE TRANSCRIPTIONAL REGULATOR RV0890C-RELATED"/>
    <property type="match status" value="1"/>
</dbReference>
<dbReference type="SUPFAM" id="SSF48452">
    <property type="entry name" value="TPR-like"/>
    <property type="match status" value="2"/>
</dbReference>
<keyword evidence="1" id="KW-0902">Two-component regulatory system</keyword>
<dbReference type="Pfam" id="PF03704">
    <property type="entry name" value="BTAD"/>
    <property type="match status" value="1"/>
</dbReference>
<comment type="caution">
    <text evidence="4">The sequence shown here is derived from an EMBL/GenBank/DDBJ whole genome shotgun (WGS) entry which is preliminary data.</text>
</comment>